<evidence type="ECO:0000313" key="2">
    <source>
        <dbReference type="EMBL" id="CAI4064902.1"/>
    </source>
</evidence>
<dbReference type="EMBL" id="OX365919">
    <property type="protein sequence ID" value="CAI4064902.1"/>
    <property type="molecule type" value="Genomic_DNA"/>
</dbReference>
<dbReference type="InterPro" id="IPR058033">
    <property type="entry name" value="ARM_TBCD_2nd"/>
</dbReference>
<dbReference type="GO" id="GO:0000226">
    <property type="term" value="P:microtubule cytoskeleton organization"/>
    <property type="evidence" value="ECO:0007669"/>
    <property type="project" value="TreeGrafter"/>
</dbReference>
<dbReference type="SUPFAM" id="SSF48371">
    <property type="entry name" value="ARM repeat"/>
    <property type="match status" value="1"/>
</dbReference>
<proteinExistence type="predicted"/>
<evidence type="ECO:0000313" key="3">
    <source>
        <dbReference type="Proteomes" id="UP001162090"/>
    </source>
</evidence>
<accession>A0AA35JMJ8</accession>
<dbReference type="InterPro" id="IPR033162">
    <property type="entry name" value="TBCD"/>
</dbReference>
<dbReference type="GO" id="GO:0048487">
    <property type="term" value="F:beta-tubulin binding"/>
    <property type="evidence" value="ECO:0007669"/>
    <property type="project" value="InterPro"/>
</dbReference>
<dbReference type="PANTHER" id="PTHR12658:SF0">
    <property type="entry name" value="TUBULIN-SPECIFIC CHAPERONE D"/>
    <property type="match status" value="1"/>
</dbReference>
<dbReference type="AlphaFoldDB" id="A0AA35JMJ8"/>
<gene>
    <name evidence="2" type="primary">SUVC08G3730</name>
    <name evidence="2" type="ORF">SUVC_08G3730</name>
</gene>
<dbReference type="PANTHER" id="PTHR12658">
    <property type="entry name" value="BETA-TUBULIN COFACTOR D"/>
    <property type="match status" value="1"/>
</dbReference>
<dbReference type="Proteomes" id="UP001162090">
    <property type="component" value="Chromosome 8"/>
</dbReference>
<protein>
    <recommendedName>
        <fullName evidence="1">Tubulin-folding cofactor D ARM repeats domain-containing protein</fullName>
    </recommendedName>
</protein>
<dbReference type="GO" id="GO:0007021">
    <property type="term" value="P:tubulin complex assembly"/>
    <property type="evidence" value="ECO:0007669"/>
    <property type="project" value="InterPro"/>
</dbReference>
<dbReference type="Pfam" id="PF25767">
    <property type="entry name" value="ARM_TBCD_2nd"/>
    <property type="match status" value="1"/>
</dbReference>
<sequence>MSTTQSLLTSIQSGVRTVSPETHQQTIAAINRFQDDPALLNSILPNCVPLLADSFFHVAQQDQQLAAELFYNLDKISHSMVLKSLDTSIFRLDDIVHYLHSRAPPSSFADVLCIYLNLSWLSVILLSPYTFKDRLGETLRAAARFDTYPICIPPISKIKAILYFKNYTRGFDQIPVPDQSNVPVLNQFLKLFVRSQNPRTYFSEDNLLHILRLALSAREIKLLPKLFQLAYDHASHNVLDAIVEFFQDHLDSDSTDTRFQLSHSFAKTIKFLHQVDPSSSLELSEYAVENTVSMLHEPSDSIDSNELHTSLLVIAELALAKILPADLINRVLTQIIPRTCHFQQSQLQIIKGHHIRDSTNFIIWSIIRSNSNNLDPQILQSLLSHLLINAFFDPELIIRYSSFAALQELLGRSNKSLALDQTDIAAILQANWKDLPSSFEKNSSLIRKLFNPGSTANPSACVWNTFVHWSFNWNLLDNLHLTTMKLNLDYNLLPLIKSQLDPPHLLHSISNRAGNSLVQNCQILYLHLKLFEKGVNRTETGQVCTDLFRNKINSHFTLQGKLAITKVRTKHYNDNSPESFEIFVIMKYWQLMGQSDFDQELFWRFVTIMAPQKKLSLYKEFIPITQQIISQCVDLNYETVVQCIRSGNELACHSICHLPDQEKFCTLFFSLFPLLAPQSKSILIDELDNHWENKISAISPNSYQAFFDIVINCLDDYTITQQGDVGRLVRVHALKLIQAHFDLFSGNSDILRPKLTRLMAEPALEIKKLSFQLLAPTTLQNIELSDSLILNFQHERGLTKEFWKGYIISAGAINFADSQLTSSIDSFIVYFRSLTSSQQLELCNDLIRIIPTAKQVGEAKKHDSKQDPLTGGMGFDTVKFAINCLKFWTRIMESGLVILHGDFNFQGVFAKLYNLHLLDYVALRVNIVRFFPLLAISYHHTMKEKTDEKNIFDLVNSILKRLLIIMKREYKATKSRFMADQNIALQGIFQILLELDAMRQLETLQTACRNAEYMNILEPDITL</sequence>
<dbReference type="Pfam" id="PF23579">
    <property type="entry name" value="ARM_TBCD"/>
    <property type="match status" value="1"/>
</dbReference>
<reference evidence="2" key="1">
    <citation type="submission" date="2022-10" db="EMBL/GenBank/DDBJ databases">
        <authorList>
            <person name="Byrne P K."/>
        </authorList>
    </citation>
    <scope>NUCLEOTIDE SEQUENCE</scope>
    <source>
        <strain evidence="2">CBS7001</strain>
    </source>
</reference>
<dbReference type="GO" id="GO:0007023">
    <property type="term" value="P:post-chaperonin tubulin folding pathway"/>
    <property type="evidence" value="ECO:0007669"/>
    <property type="project" value="InterPro"/>
</dbReference>
<evidence type="ECO:0000259" key="1">
    <source>
        <dbReference type="Pfam" id="PF25767"/>
    </source>
</evidence>
<dbReference type="GO" id="GO:0005096">
    <property type="term" value="F:GTPase activator activity"/>
    <property type="evidence" value="ECO:0007669"/>
    <property type="project" value="InterPro"/>
</dbReference>
<organism evidence="2 3">
    <name type="scientific">Saccharomyces uvarum</name>
    <name type="common">Yeast</name>
    <name type="synonym">Saccharomyces bayanus var. uvarum</name>
    <dbReference type="NCBI Taxonomy" id="230603"/>
    <lineage>
        <taxon>Eukaryota</taxon>
        <taxon>Fungi</taxon>
        <taxon>Dikarya</taxon>
        <taxon>Ascomycota</taxon>
        <taxon>Saccharomycotina</taxon>
        <taxon>Saccharomycetes</taxon>
        <taxon>Saccharomycetales</taxon>
        <taxon>Saccharomycetaceae</taxon>
        <taxon>Saccharomyces</taxon>
    </lineage>
</organism>
<name>A0AA35JMJ8_SACUV</name>
<feature type="domain" description="Tubulin-folding cofactor D ARM repeats" evidence="1">
    <location>
        <begin position="236"/>
        <end position="414"/>
    </location>
</feature>
<dbReference type="InterPro" id="IPR016024">
    <property type="entry name" value="ARM-type_fold"/>
</dbReference>